<organism evidence="2">
    <name type="scientific">marine metagenome</name>
    <dbReference type="NCBI Taxonomy" id="408172"/>
    <lineage>
        <taxon>unclassified sequences</taxon>
        <taxon>metagenomes</taxon>
        <taxon>ecological metagenomes</taxon>
    </lineage>
</organism>
<dbReference type="AlphaFoldDB" id="A0A382AGI8"/>
<sequence length="57" mass="6123">MIALTNRLLVLAAAFLWITFFEAVESNIFSAALRSSVADSLLFSAIAFFTALIAVLA</sequence>
<accession>A0A382AGI8</accession>
<proteinExistence type="predicted"/>
<gene>
    <name evidence="2" type="ORF">METZ01_LOCUS153534</name>
</gene>
<dbReference type="EMBL" id="UINC01025320">
    <property type="protein sequence ID" value="SVB00680.1"/>
    <property type="molecule type" value="Genomic_DNA"/>
</dbReference>
<reference evidence="2" key="1">
    <citation type="submission" date="2018-05" db="EMBL/GenBank/DDBJ databases">
        <authorList>
            <person name="Lanie J.A."/>
            <person name="Ng W.-L."/>
            <person name="Kazmierczak K.M."/>
            <person name="Andrzejewski T.M."/>
            <person name="Davidsen T.M."/>
            <person name="Wayne K.J."/>
            <person name="Tettelin H."/>
            <person name="Glass J.I."/>
            <person name="Rusch D."/>
            <person name="Podicherti R."/>
            <person name="Tsui H.-C.T."/>
            <person name="Winkler M.E."/>
        </authorList>
    </citation>
    <scope>NUCLEOTIDE SEQUENCE</scope>
</reference>
<feature type="transmembrane region" description="Helical" evidence="1">
    <location>
        <begin position="36"/>
        <end position="56"/>
    </location>
</feature>
<keyword evidence="1" id="KW-0812">Transmembrane</keyword>
<evidence type="ECO:0000256" key="1">
    <source>
        <dbReference type="SAM" id="Phobius"/>
    </source>
</evidence>
<name>A0A382AGI8_9ZZZZ</name>
<protein>
    <submittedName>
        <fullName evidence="2">Uncharacterized protein</fullName>
    </submittedName>
</protein>
<keyword evidence="1" id="KW-1133">Transmembrane helix</keyword>
<evidence type="ECO:0000313" key="2">
    <source>
        <dbReference type="EMBL" id="SVB00680.1"/>
    </source>
</evidence>
<keyword evidence="1" id="KW-0472">Membrane</keyword>